<evidence type="ECO:0000256" key="1">
    <source>
        <dbReference type="ARBA" id="ARBA00006914"/>
    </source>
</evidence>
<dbReference type="SUPFAM" id="SSF52540">
    <property type="entry name" value="P-loop containing nucleoside triphosphate hydrolases"/>
    <property type="match status" value="1"/>
</dbReference>
<dbReference type="PROSITE" id="PS00674">
    <property type="entry name" value="AAA"/>
    <property type="match status" value="1"/>
</dbReference>
<dbReference type="Gene3D" id="3.40.50.300">
    <property type="entry name" value="P-loop containing nucleotide triphosphate hydrolases"/>
    <property type="match status" value="1"/>
</dbReference>
<evidence type="ECO:0000256" key="4">
    <source>
        <dbReference type="RuleBase" id="RU003651"/>
    </source>
</evidence>
<proteinExistence type="inferred from homology"/>
<protein>
    <submittedName>
        <fullName evidence="6">AAA family ATPase</fullName>
    </submittedName>
</protein>
<dbReference type="PANTHER" id="PTHR23073">
    <property type="entry name" value="26S PROTEASOME REGULATORY SUBUNIT"/>
    <property type="match status" value="1"/>
</dbReference>
<comment type="caution">
    <text evidence="6">The sequence shown here is derived from an EMBL/GenBank/DDBJ whole genome shotgun (WGS) entry which is preliminary data.</text>
</comment>
<dbReference type="GO" id="GO:0005524">
    <property type="term" value="F:ATP binding"/>
    <property type="evidence" value="ECO:0007669"/>
    <property type="project" value="UniProtKB-KW"/>
</dbReference>
<dbReference type="Pfam" id="PF00004">
    <property type="entry name" value="AAA"/>
    <property type="match status" value="1"/>
</dbReference>
<dbReference type="EMBL" id="NFFZ01000001">
    <property type="protein sequence ID" value="OTI65824.1"/>
    <property type="molecule type" value="Genomic_DNA"/>
</dbReference>
<comment type="similarity">
    <text evidence="1 4">Belongs to the AAA ATPase family.</text>
</comment>
<reference evidence="7" key="1">
    <citation type="submission" date="2017-05" db="EMBL/GenBank/DDBJ databases">
        <authorList>
            <person name="Giani T."/>
            <person name="Arena F."/>
            <person name="Pollini S."/>
            <person name="Di Pilato V."/>
            <person name="D'Andrea M.M."/>
            <person name="Henrici De Angelis L."/>
            <person name="Bassetti M."/>
            <person name="Rossolini G.M."/>
        </authorList>
    </citation>
    <scope>NUCLEOTIDE SEQUENCE [LARGE SCALE GENOMIC DNA]</scope>
    <source>
        <strain evidence="7">S567_C10_BS</strain>
    </source>
</reference>
<evidence type="ECO:0000256" key="2">
    <source>
        <dbReference type="ARBA" id="ARBA00022741"/>
    </source>
</evidence>
<dbReference type="InterPro" id="IPR050221">
    <property type="entry name" value="26S_Proteasome_ATPase"/>
</dbReference>
<dbReference type="InterPro" id="IPR003960">
    <property type="entry name" value="ATPase_AAA_CS"/>
</dbReference>
<dbReference type="RefSeq" id="WP_071536761.1">
    <property type="nucleotide sequence ID" value="NZ_CAADLW010000962.1"/>
</dbReference>
<dbReference type="GO" id="GO:0016887">
    <property type="term" value="F:ATP hydrolysis activity"/>
    <property type="evidence" value="ECO:0007669"/>
    <property type="project" value="InterPro"/>
</dbReference>
<dbReference type="CDD" id="cd19481">
    <property type="entry name" value="RecA-like_protease"/>
    <property type="match status" value="1"/>
</dbReference>
<name>A0A0G4WVU1_PSEAI</name>
<gene>
    <name evidence="6" type="ORF">CAZ10_00670</name>
</gene>
<organism evidence="6 7">
    <name type="scientific">Pseudomonas aeruginosa</name>
    <dbReference type="NCBI Taxonomy" id="287"/>
    <lineage>
        <taxon>Bacteria</taxon>
        <taxon>Pseudomonadati</taxon>
        <taxon>Pseudomonadota</taxon>
        <taxon>Gammaproteobacteria</taxon>
        <taxon>Pseudomonadales</taxon>
        <taxon>Pseudomonadaceae</taxon>
        <taxon>Pseudomonas</taxon>
    </lineage>
</organism>
<sequence>MARADLLVSLVQSGMRGDKAKFRKITEAIIVEERSKQHKVLADRLESALSRSFEPPAQTFNAASVVPSVTAARDLITEITSPQKRMQDLILPNQIQEIVGEIIQEHHRVDLLRSYNLEPRNRLLLIGPPGNGKTSLAEGVAEALMVPLLVVRYESIVGTYLGETAVRLKKLFEYASSRRCVLFFDEFETLGKERGDTHETGEIKRVVSSLLLQIDSLPSHVVVIGATNHAELLDRAVWRRFQVRIEVPQPTRDRLAEWFERFQKKHNLDFGYSSSALAKRLYGCNFSEAEEFCLNVLRRYILELPNPDIKPLVTKELQLWSTQTAKTKHQDEQE</sequence>
<dbReference type="SMART" id="SM00382">
    <property type="entry name" value="AAA"/>
    <property type="match status" value="1"/>
</dbReference>
<keyword evidence="2 4" id="KW-0547">Nucleotide-binding</keyword>
<evidence type="ECO:0000313" key="6">
    <source>
        <dbReference type="EMBL" id="OTI65824.1"/>
    </source>
</evidence>
<evidence type="ECO:0000259" key="5">
    <source>
        <dbReference type="SMART" id="SM00382"/>
    </source>
</evidence>
<accession>A0A0G4WVU1</accession>
<dbReference type="InterPro" id="IPR003593">
    <property type="entry name" value="AAA+_ATPase"/>
</dbReference>
<dbReference type="InterPro" id="IPR003959">
    <property type="entry name" value="ATPase_AAA_core"/>
</dbReference>
<evidence type="ECO:0000256" key="3">
    <source>
        <dbReference type="ARBA" id="ARBA00022840"/>
    </source>
</evidence>
<feature type="domain" description="AAA+ ATPase" evidence="5">
    <location>
        <begin position="119"/>
        <end position="251"/>
    </location>
</feature>
<dbReference type="AlphaFoldDB" id="A0A0G4WVU1"/>
<dbReference type="InterPro" id="IPR027417">
    <property type="entry name" value="P-loop_NTPase"/>
</dbReference>
<evidence type="ECO:0000313" key="7">
    <source>
        <dbReference type="Proteomes" id="UP000194857"/>
    </source>
</evidence>
<dbReference type="Proteomes" id="UP000194857">
    <property type="component" value="Unassembled WGS sequence"/>
</dbReference>
<keyword evidence="3 4" id="KW-0067">ATP-binding</keyword>